<dbReference type="Proteomes" id="UP000309128">
    <property type="component" value="Unassembled WGS sequence"/>
</dbReference>
<dbReference type="RefSeq" id="WP_138673041.1">
    <property type="nucleotide sequence ID" value="NZ_VCKY01000274.1"/>
</dbReference>
<name>A0A5S4EYC8_9ACTN</name>
<organism evidence="1 2">
    <name type="scientific">Nonomuraea turkmeniaca</name>
    <dbReference type="NCBI Taxonomy" id="103838"/>
    <lineage>
        <taxon>Bacteria</taxon>
        <taxon>Bacillati</taxon>
        <taxon>Actinomycetota</taxon>
        <taxon>Actinomycetes</taxon>
        <taxon>Streptosporangiales</taxon>
        <taxon>Streptosporangiaceae</taxon>
        <taxon>Nonomuraea</taxon>
    </lineage>
</organism>
<protein>
    <submittedName>
        <fullName evidence="1">Uncharacterized protein</fullName>
    </submittedName>
</protein>
<dbReference type="AlphaFoldDB" id="A0A5S4EYC8"/>
<dbReference type="EMBL" id="VCKY01000274">
    <property type="protein sequence ID" value="TMR08720.1"/>
    <property type="molecule type" value="Genomic_DNA"/>
</dbReference>
<gene>
    <name evidence="1" type="ORF">ETD86_46585</name>
</gene>
<sequence>MPSFLPWLVLVLSLVALAVSNVYHRRSRQHALDASAAAMAAFSYEKLAMGAAVAAEESVRFAGAQARNARQPAAPAADALLRKQGRAKAGATTGFIQHGPGEFCAVLAREGEALVVADGQGSVPASSSETSGRCANCGRAGTVYEVPPLGADAAASTEAFTRWLRAVLGHADEVGEPYAAAHQQLLDMHGRVEMVVMGEVLGSPPTRAQQCKECGGDGWPCPTLRVVAGAYRSAWPRWDERWAA</sequence>
<accession>A0A5S4EYC8</accession>
<comment type="caution">
    <text evidence="1">The sequence shown here is derived from an EMBL/GenBank/DDBJ whole genome shotgun (WGS) entry which is preliminary data.</text>
</comment>
<proteinExistence type="predicted"/>
<reference evidence="1 2" key="1">
    <citation type="submission" date="2019-05" db="EMBL/GenBank/DDBJ databases">
        <title>Draft genome sequence of Nonomuraea turkmeniaca DSM 43926.</title>
        <authorList>
            <person name="Saricaoglu S."/>
            <person name="Isik K."/>
        </authorList>
    </citation>
    <scope>NUCLEOTIDE SEQUENCE [LARGE SCALE GENOMIC DNA]</scope>
    <source>
        <strain evidence="1 2">DSM 43926</strain>
    </source>
</reference>
<evidence type="ECO:0000313" key="1">
    <source>
        <dbReference type="EMBL" id="TMR08720.1"/>
    </source>
</evidence>
<evidence type="ECO:0000313" key="2">
    <source>
        <dbReference type="Proteomes" id="UP000309128"/>
    </source>
</evidence>
<dbReference type="OrthoDB" id="4290974at2"/>
<keyword evidence="2" id="KW-1185">Reference proteome</keyword>